<name>A0A3R7HJ14_9EURY</name>
<gene>
    <name evidence="1" type="ORF">ATJ93_2461</name>
</gene>
<organism evidence="1 2">
    <name type="scientific">Halopiger aswanensis</name>
    <dbReference type="NCBI Taxonomy" id="148449"/>
    <lineage>
        <taxon>Archaea</taxon>
        <taxon>Methanobacteriati</taxon>
        <taxon>Methanobacteriota</taxon>
        <taxon>Stenosarchaea group</taxon>
        <taxon>Halobacteria</taxon>
        <taxon>Halobacteriales</taxon>
        <taxon>Natrialbaceae</taxon>
        <taxon>Halopiger</taxon>
    </lineage>
</organism>
<dbReference type="RefSeq" id="WP_120245267.1">
    <property type="nucleotide sequence ID" value="NZ_RAPO01000002.1"/>
</dbReference>
<reference evidence="1 2" key="1">
    <citation type="submission" date="2018-09" db="EMBL/GenBank/DDBJ databases">
        <title>Genomic Encyclopedia of Archaeal and Bacterial Type Strains, Phase II (KMG-II): from individual species to whole genera.</title>
        <authorList>
            <person name="Goeker M."/>
        </authorList>
    </citation>
    <scope>NUCLEOTIDE SEQUENCE [LARGE SCALE GENOMIC DNA]</scope>
    <source>
        <strain evidence="1 2">DSM 13151</strain>
    </source>
</reference>
<keyword evidence="2" id="KW-1185">Reference proteome</keyword>
<dbReference type="OrthoDB" id="196911at2157"/>
<dbReference type="EMBL" id="RAPO01000002">
    <property type="protein sequence ID" value="RKD95603.1"/>
    <property type="molecule type" value="Genomic_DNA"/>
</dbReference>
<accession>A0A3R7HJ14</accession>
<dbReference type="AlphaFoldDB" id="A0A3R7HJ14"/>
<comment type="caution">
    <text evidence="1">The sequence shown here is derived from an EMBL/GenBank/DDBJ whole genome shotgun (WGS) entry which is preliminary data.</text>
</comment>
<evidence type="ECO:0000313" key="2">
    <source>
        <dbReference type="Proteomes" id="UP000283805"/>
    </source>
</evidence>
<dbReference type="Proteomes" id="UP000283805">
    <property type="component" value="Unassembled WGS sequence"/>
</dbReference>
<sequence>MSGTRYEEGDVVATPDGRGVVAAVLTEDFEFPQGGGKGEDDLTSVDASEDSPAYVVGLEAPTVGSAVYRASAMQASALEADDAPESTDTEALTDVVDEDVNGLDDLPEGWDRDSVLEYWSSIGGSWEACAEDLTDEFEAERAREHCSAMKDEVLRTQRWRNRF</sequence>
<protein>
    <submittedName>
        <fullName evidence="1">Uncharacterized protein</fullName>
    </submittedName>
</protein>
<evidence type="ECO:0000313" key="1">
    <source>
        <dbReference type="EMBL" id="RKD95603.1"/>
    </source>
</evidence>
<proteinExistence type="predicted"/>